<keyword evidence="2" id="KW-1185">Reference proteome</keyword>
<gene>
    <name evidence="1" type="ORF">DERYTH_LOCUS26511</name>
</gene>
<sequence length="39" mass="4558">LLLRSKQMFVCQKSNNAILKEDDDLKELANNLLKIIRDN</sequence>
<comment type="caution">
    <text evidence="1">The sequence shown here is derived from an EMBL/GenBank/DDBJ whole genome shotgun (WGS) entry which is preliminary data.</text>
</comment>
<organism evidence="1 2">
    <name type="scientific">Dentiscutata erythropus</name>
    <dbReference type="NCBI Taxonomy" id="1348616"/>
    <lineage>
        <taxon>Eukaryota</taxon>
        <taxon>Fungi</taxon>
        <taxon>Fungi incertae sedis</taxon>
        <taxon>Mucoromycota</taxon>
        <taxon>Glomeromycotina</taxon>
        <taxon>Glomeromycetes</taxon>
        <taxon>Diversisporales</taxon>
        <taxon>Gigasporaceae</taxon>
        <taxon>Dentiscutata</taxon>
    </lineage>
</organism>
<proteinExistence type="predicted"/>
<evidence type="ECO:0000313" key="2">
    <source>
        <dbReference type="Proteomes" id="UP000789405"/>
    </source>
</evidence>
<accession>A0A9N9KA43</accession>
<dbReference type="Proteomes" id="UP000789405">
    <property type="component" value="Unassembled WGS sequence"/>
</dbReference>
<name>A0A9N9KA43_9GLOM</name>
<reference evidence="1" key="1">
    <citation type="submission" date="2021-06" db="EMBL/GenBank/DDBJ databases">
        <authorList>
            <person name="Kallberg Y."/>
            <person name="Tangrot J."/>
            <person name="Rosling A."/>
        </authorList>
    </citation>
    <scope>NUCLEOTIDE SEQUENCE</scope>
    <source>
        <strain evidence="1">MA453B</strain>
    </source>
</reference>
<protein>
    <submittedName>
        <fullName evidence="1">6257_t:CDS:1</fullName>
    </submittedName>
</protein>
<dbReference type="AlphaFoldDB" id="A0A9N9KA43"/>
<feature type="non-terminal residue" evidence="1">
    <location>
        <position position="1"/>
    </location>
</feature>
<dbReference type="EMBL" id="CAJVPY010055755">
    <property type="protein sequence ID" value="CAG8817838.1"/>
    <property type="molecule type" value="Genomic_DNA"/>
</dbReference>
<evidence type="ECO:0000313" key="1">
    <source>
        <dbReference type="EMBL" id="CAG8817838.1"/>
    </source>
</evidence>